<dbReference type="InterPro" id="IPR001299">
    <property type="entry name" value="Ependymin"/>
</dbReference>
<organism evidence="2 3">
    <name type="scientific">Lottia gigantea</name>
    <name type="common">Giant owl limpet</name>
    <dbReference type="NCBI Taxonomy" id="225164"/>
    <lineage>
        <taxon>Eukaryota</taxon>
        <taxon>Metazoa</taxon>
        <taxon>Spiralia</taxon>
        <taxon>Lophotrochozoa</taxon>
        <taxon>Mollusca</taxon>
        <taxon>Gastropoda</taxon>
        <taxon>Patellogastropoda</taxon>
        <taxon>Lottioidea</taxon>
        <taxon>Lottiidae</taxon>
        <taxon>Lottia</taxon>
    </lineage>
</organism>
<dbReference type="HOGENOM" id="CLU_100754_0_0_1"/>
<dbReference type="EMBL" id="KB203440">
    <property type="protein sequence ID" value="ESO84648.1"/>
    <property type="molecule type" value="Genomic_DNA"/>
</dbReference>
<dbReference type="AlphaFoldDB" id="V3Z252"/>
<dbReference type="GeneID" id="20240900"/>
<dbReference type="OrthoDB" id="6084362at2759"/>
<evidence type="ECO:0000313" key="2">
    <source>
        <dbReference type="EMBL" id="ESO84648.1"/>
    </source>
</evidence>
<dbReference type="OMA" id="TIPLLCH"/>
<dbReference type="KEGG" id="lgi:LOTGIDRAFT_168508"/>
<feature type="non-terminal residue" evidence="2">
    <location>
        <position position="201"/>
    </location>
</feature>
<gene>
    <name evidence="2" type="ORF">LOTGIDRAFT_168508</name>
</gene>
<evidence type="ECO:0000313" key="3">
    <source>
        <dbReference type="Proteomes" id="UP000030746"/>
    </source>
</evidence>
<protein>
    <recommendedName>
        <fullName evidence="4">Mammalian ependymin-related protein 1</fullName>
    </recommendedName>
</protein>
<sequence length="201" mass="21687">MMKYCLVVAVVVVGVVIGEPSKPGCCTPSQWEGQQGSTIGIVDGGIPSVRTSMVRISYDEKNQRIAYVTSESTPQGEKNYKIIYDYSRKFQFIVDLDTKHCTVSSLTDPFMKLCLPVDAQPKGKFYYGIDGNNLPAMAFSLNVNGTMITVVTTADNCIPIAEVLVDGQAQGVSQMHASGFVNLTSGIKDPSVFIPPGTCTQ</sequence>
<dbReference type="GO" id="GO:0007160">
    <property type="term" value="P:cell-matrix adhesion"/>
    <property type="evidence" value="ECO:0007669"/>
    <property type="project" value="InterPro"/>
</dbReference>
<dbReference type="GO" id="GO:0005576">
    <property type="term" value="C:extracellular region"/>
    <property type="evidence" value="ECO:0007669"/>
    <property type="project" value="InterPro"/>
</dbReference>
<keyword evidence="3" id="KW-1185">Reference proteome</keyword>
<evidence type="ECO:0008006" key="4">
    <source>
        <dbReference type="Google" id="ProtNLM"/>
    </source>
</evidence>
<accession>V3Z252</accession>
<dbReference type="PANTHER" id="PTHR10697">
    <property type="entry name" value="MAMMALIAN EPENDYMIN-RELATED PROTEIN 1"/>
    <property type="match status" value="1"/>
</dbReference>
<dbReference type="Proteomes" id="UP000030746">
    <property type="component" value="Unassembled WGS sequence"/>
</dbReference>
<dbReference type="RefSeq" id="XP_009064639.1">
    <property type="nucleotide sequence ID" value="XM_009066391.1"/>
</dbReference>
<name>V3Z252_LOTGI</name>
<dbReference type="Pfam" id="PF00811">
    <property type="entry name" value="Ependymin"/>
    <property type="match status" value="1"/>
</dbReference>
<dbReference type="GO" id="GO:0005509">
    <property type="term" value="F:calcium ion binding"/>
    <property type="evidence" value="ECO:0007669"/>
    <property type="project" value="InterPro"/>
</dbReference>
<evidence type="ECO:0000256" key="1">
    <source>
        <dbReference type="SAM" id="SignalP"/>
    </source>
</evidence>
<feature type="chain" id="PRO_5004715914" description="Mammalian ependymin-related protein 1" evidence="1">
    <location>
        <begin position="19"/>
        <end position="201"/>
    </location>
</feature>
<keyword evidence="1" id="KW-0732">Signal</keyword>
<dbReference type="GO" id="GO:0005764">
    <property type="term" value="C:lysosome"/>
    <property type="evidence" value="ECO:0007669"/>
    <property type="project" value="TreeGrafter"/>
</dbReference>
<feature type="signal peptide" evidence="1">
    <location>
        <begin position="1"/>
        <end position="18"/>
    </location>
</feature>
<dbReference type="CTD" id="20240900"/>
<proteinExistence type="predicted"/>
<reference evidence="2 3" key="1">
    <citation type="journal article" date="2013" name="Nature">
        <title>Insights into bilaterian evolution from three spiralian genomes.</title>
        <authorList>
            <person name="Simakov O."/>
            <person name="Marletaz F."/>
            <person name="Cho S.J."/>
            <person name="Edsinger-Gonzales E."/>
            <person name="Havlak P."/>
            <person name="Hellsten U."/>
            <person name="Kuo D.H."/>
            <person name="Larsson T."/>
            <person name="Lv J."/>
            <person name="Arendt D."/>
            <person name="Savage R."/>
            <person name="Osoegawa K."/>
            <person name="de Jong P."/>
            <person name="Grimwood J."/>
            <person name="Chapman J.A."/>
            <person name="Shapiro H."/>
            <person name="Aerts A."/>
            <person name="Otillar R.P."/>
            <person name="Terry A.Y."/>
            <person name="Boore J.L."/>
            <person name="Grigoriev I.V."/>
            <person name="Lindberg D.R."/>
            <person name="Seaver E.C."/>
            <person name="Weisblat D.A."/>
            <person name="Putnam N.H."/>
            <person name="Rokhsar D.S."/>
        </authorList>
    </citation>
    <scope>NUCLEOTIDE SEQUENCE [LARGE SCALE GENOMIC DNA]</scope>
</reference>
<dbReference type="PANTHER" id="PTHR10697:SF13">
    <property type="entry name" value="RICIN B LECTIN DOMAIN-CONTAINING PROTEIN"/>
    <property type="match status" value="1"/>
</dbReference>